<dbReference type="EMBL" id="QUNO01000026">
    <property type="protein sequence ID" value="REH28650.1"/>
    <property type="molecule type" value="Genomic_DNA"/>
</dbReference>
<dbReference type="RefSeq" id="WP_116181430.1">
    <property type="nucleotide sequence ID" value="NZ_CP144375.1"/>
</dbReference>
<sequence length="149" mass="16300">MINALRDPVEDNAIAAAERAIEIGTLECHRLHLKAAARLVRIVFPHAASVVVYAGDSCGHNDSGQVNLEEVRDDHSQPLWTVNDDPPVVPGHDARWHDVLTAIEIHLTEAFHDSTLDEVGWEEAPGDDYSIFSLQLPPASVDAVLASQR</sequence>
<name>A0A3E0GUT0_9PSEU</name>
<protein>
    <submittedName>
        <fullName evidence="1">Uncharacterized protein</fullName>
    </submittedName>
</protein>
<reference evidence="1 2" key="1">
    <citation type="submission" date="2018-08" db="EMBL/GenBank/DDBJ databases">
        <title>Genomic Encyclopedia of Archaeal and Bacterial Type Strains, Phase II (KMG-II): from individual species to whole genera.</title>
        <authorList>
            <person name="Goeker M."/>
        </authorList>
    </citation>
    <scope>NUCLEOTIDE SEQUENCE [LARGE SCALE GENOMIC DNA]</scope>
    <source>
        <strain evidence="1 2">DSM 45791</strain>
    </source>
</reference>
<proteinExistence type="predicted"/>
<keyword evidence="2" id="KW-1185">Reference proteome</keyword>
<dbReference type="Proteomes" id="UP000256269">
    <property type="component" value="Unassembled WGS sequence"/>
</dbReference>
<evidence type="ECO:0000313" key="2">
    <source>
        <dbReference type="Proteomes" id="UP000256269"/>
    </source>
</evidence>
<accession>A0A3E0GUT0</accession>
<organism evidence="1 2">
    <name type="scientific">Kutzneria buriramensis</name>
    <dbReference type="NCBI Taxonomy" id="1045776"/>
    <lineage>
        <taxon>Bacteria</taxon>
        <taxon>Bacillati</taxon>
        <taxon>Actinomycetota</taxon>
        <taxon>Actinomycetes</taxon>
        <taxon>Pseudonocardiales</taxon>
        <taxon>Pseudonocardiaceae</taxon>
        <taxon>Kutzneria</taxon>
    </lineage>
</organism>
<dbReference type="AlphaFoldDB" id="A0A3E0GUT0"/>
<evidence type="ECO:0000313" key="1">
    <source>
        <dbReference type="EMBL" id="REH28650.1"/>
    </source>
</evidence>
<dbReference type="OrthoDB" id="9784009at2"/>
<comment type="caution">
    <text evidence="1">The sequence shown here is derived from an EMBL/GenBank/DDBJ whole genome shotgun (WGS) entry which is preliminary data.</text>
</comment>
<gene>
    <name evidence="1" type="ORF">BCF44_12692</name>
</gene>